<dbReference type="EMBL" id="JAPWTJ010003781">
    <property type="protein sequence ID" value="KAJ8951971.1"/>
    <property type="molecule type" value="Genomic_DNA"/>
</dbReference>
<dbReference type="SMART" id="SM00355">
    <property type="entry name" value="ZnF_C2H2"/>
    <property type="match status" value="4"/>
</dbReference>
<reference evidence="7" key="1">
    <citation type="journal article" date="2023" name="Insect Mol. Biol.">
        <title>Genome sequencing provides insights into the evolution of gene families encoding plant cell wall-degrading enzymes in longhorned beetles.</title>
        <authorList>
            <person name="Shin N.R."/>
            <person name="Okamura Y."/>
            <person name="Kirsch R."/>
            <person name="Pauchet Y."/>
        </authorList>
    </citation>
    <scope>NUCLEOTIDE SEQUENCE</scope>
    <source>
        <strain evidence="7">MMC_N1</strain>
    </source>
</reference>
<dbReference type="PANTHER" id="PTHR24379">
    <property type="entry name" value="KRAB AND ZINC FINGER DOMAIN-CONTAINING"/>
    <property type="match status" value="1"/>
</dbReference>
<comment type="caution">
    <text evidence="7">The sequence shown here is derived from an EMBL/GenBank/DDBJ whole genome shotgun (WGS) entry which is preliminary data.</text>
</comment>
<evidence type="ECO:0000256" key="1">
    <source>
        <dbReference type="ARBA" id="ARBA00022723"/>
    </source>
</evidence>
<keyword evidence="3 5" id="KW-0863">Zinc-finger</keyword>
<evidence type="ECO:0000256" key="2">
    <source>
        <dbReference type="ARBA" id="ARBA00022737"/>
    </source>
</evidence>
<keyword evidence="1" id="KW-0479">Metal-binding</keyword>
<sequence>MSELDYNIVELLVCRPCVGSLVSFLKFATVCATTEETITKNYRRIHSNSQDLVELNRMFCKENKNECGILRKRTLNIGSNDRPIKNNKVFVKTDKGKVKNVTFVAQQQQAVVHRENLKWRCMNVKCVILRQNKILKWRCMNVKCVIIRQNIKGSLKTHLLVHEENSEVEMYECRTCNFKTKLQGSLKTHLLVHVENSEMGMYECEMCNFKTKRKGSLKTHLLVHVENSEVEMYECETCNFKTKRKWSLKNHLLVHEENSEVEMYECETCNFKTKRKWSLKKHLLVHVENSEVEMYECETCNFKTKLKGI</sequence>
<keyword evidence="4" id="KW-0862">Zinc</keyword>
<dbReference type="SUPFAM" id="SSF57667">
    <property type="entry name" value="beta-beta-alpha zinc fingers"/>
    <property type="match status" value="2"/>
</dbReference>
<evidence type="ECO:0000313" key="7">
    <source>
        <dbReference type="EMBL" id="KAJ8951971.1"/>
    </source>
</evidence>
<feature type="domain" description="C2H2-type" evidence="6">
    <location>
        <begin position="264"/>
        <end position="291"/>
    </location>
</feature>
<dbReference type="Gene3D" id="3.30.160.60">
    <property type="entry name" value="Classic Zinc Finger"/>
    <property type="match status" value="3"/>
</dbReference>
<accession>A0ABQ9IR55</accession>
<protein>
    <recommendedName>
        <fullName evidence="6">C2H2-type domain-containing protein</fullName>
    </recommendedName>
</protein>
<evidence type="ECO:0000256" key="3">
    <source>
        <dbReference type="ARBA" id="ARBA00022771"/>
    </source>
</evidence>
<dbReference type="Pfam" id="PF00096">
    <property type="entry name" value="zf-C2H2"/>
    <property type="match status" value="3"/>
</dbReference>
<evidence type="ECO:0000259" key="6">
    <source>
        <dbReference type="PROSITE" id="PS50157"/>
    </source>
</evidence>
<dbReference type="Proteomes" id="UP001162164">
    <property type="component" value="Unassembled WGS sequence"/>
</dbReference>
<name>A0ABQ9IR55_9CUCU</name>
<dbReference type="PROSITE" id="PS50157">
    <property type="entry name" value="ZINC_FINGER_C2H2_2"/>
    <property type="match status" value="3"/>
</dbReference>
<evidence type="ECO:0000256" key="5">
    <source>
        <dbReference type="PROSITE-ProRule" id="PRU00042"/>
    </source>
</evidence>
<proteinExistence type="predicted"/>
<gene>
    <name evidence="7" type="ORF">NQ317_006436</name>
</gene>
<evidence type="ECO:0000313" key="8">
    <source>
        <dbReference type="Proteomes" id="UP001162164"/>
    </source>
</evidence>
<keyword evidence="2" id="KW-0677">Repeat</keyword>
<dbReference type="PANTHER" id="PTHR24379:SF121">
    <property type="entry name" value="C2H2-TYPE DOMAIN-CONTAINING PROTEIN"/>
    <property type="match status" value="1"/>
</dbReference>
<organism evidence="7 8">
    <name type="scientific">Molorchus minor</name>
    <dbReference type="NCBI Taxonomy" id="1323400"/>
    <lineage>
        <taxon>Eukaryota</taxon>
        <taxon>Metazoa</taxon>
        <taxon>Ecdysozoa</taxon>
        <taxon>Arthropoda</taxon>
        <taxon>Hexapoda</taxon>
        <taxon>Insecta</taxon>
        <taxon>Pterygota</taxon>
        <taxon>Neoptera</taxon>
        <taxon>Endopterygota</taxon>
        <taxon>Coleoptera</taxon>
        <taxon>Polyphaga</taxon>
        <taxon>Cucujiformia</taxon>
        <taxon>Chrysomeloidea</taxon>
        <taxon>Cerambycidae</taxon>
        <taxon>Lamiinae</taxon>
        <taxon>Monochamini</taxon>
        <taxon>Molorchus</taxon>
    </lineage>
</organism>
<dbReference type="InterPro" id="IPR036236">
    <property type="entry name" value="Znf_C2H2_sf"/>
</dbReference>
<feature type="domain" description="C2H2-type" evidence="6">
    <location>
        <begin position="233"/>
        <end position="260"/>
    </location>
</feature>
<dbReference type="InterPro" id="IPR013087">
    <property type="entry name" value="Znf_C2H2_type"/>
</dbReference>
<feature type="domain" description="C2H2-type" evidence="6">
    <location>
        <begin position="202"/>
        <end position="229"/>
    </location>
</feature>
<keyword evidence="8" id="KW-1185">Reference proteome</keyword>
<evidence type="ECO:0000256" key="4">
    <source>
        <dbReference type="ARBA" id="ARBA00022833"/>
    </source>
</evidence>